<feature type="non-terminal residue" evidence="7">
    <location>
        <position position="50"/>
    </location>
</feature>
<feature type="non-terminal residue" evidence="7">
    <location>
        <position position="1"/>
    </location>
</feature>
<dbReference type="GO" id="GO:0005667">
    <property type="term" value="C:transcription regulator complex"/>
    <property type="evidence" value="ECO:0007669"/>
    <property type="project" value="TreeGrafter"/>
</dbReference>
<dbReference type="PROSITE" id="PS50157">
    <property type="entry name" value="ZINC_FINGER_C2H2_2"/>
    <property type="match status" value="1"/>
</dbReference>
<dbReference type="PANTHER" id="PTHR14003:SF19">
    <property type="entry name" value="YY2 TRANSCRIPTION FACTOR"/>
    <property type="match status" value="1"/>
</dbReference>
<dbReference type="Proteomes" id="UP001221757">
    <property type="component" value="Unassembled WGS sequence"/>
</dbReference>
<feature type="domain" description="C2H2-type" evidence="6">
    <location>
        <begin position="3"/>
        <end position="30"/>
    </location>
</feature>
<evidence type="ECO:0000256" key="5">
    <source>
        <dbReference type="PROSITE-ProRule" id="PRU00042"/>
    </source>
</evidence>
<evidence type="ECO:0000313" key="7">
    <source>
        <dbReference type="EMBL" id="KAJ7688980.1"/>
    </source>
</evidence>
<dbReference type="GO" id="GO:0000978">
    <property type="term" value="F:RNA polymerase II cis-regulatory region sequence-specific DNA binding"/>
    <property type="evidence" value="ECO:0007669"/>
    <property type="project" value="TreeGrafter"/>
</dbReference>
<comment type="caution">
    <text evidence="7">The sequence shown here is derived from an EMBL/GenBank/DDBJ whole genome shotgun (WGS) entry which is preliminary data.</text>
</comment>
<keyword evidence="1" id="KW-0479">Metal-binding</keyword>
<sequence>RRHACSRCNKVFTSNGHLKRHVRIHMGDKHKCPFPGCETRCSRKDNLQQQ</sequence>
<dbReference type="PANTHER" id="PTHR14003">
    <property type="entry name" value="TRANSCRIPTIONAL REPRESSOR PROTEIN YY"/>
    <property type="match status" value="1"/>
</dbReference>
<dbReference type="AlphaFoldDB" id="A0AAD7GD85"/>
<dbReference type="GO" id="GO:0000785">
    <property type="term" value="C:chromatin"/>
    <property type="evidence" value="ECO:0007669"/>
    <property type="project" value="TreeGrafter"/>
</dbReference>
<organism evidence="7 8">
    <name type="scientific">Mycena rosella</name>
    <name type="common">Pink bonnet</name>
    <name type="synonym">Agaricus rosellus</name>
    <dbReference type="NCBI Taxonomy" id="1033263"/>
    <lineage>
        <taxon>Eukaryota</taxon>
        <taxon>Fungi</taxon>
        <taxon>Dikarya</taxon>
        <taxon>Basidiomycota</taxon>
        <taxon>Agaricomycotina</taxon>
        <taxon>Agaricomycetes</taxon>
        <taxon>Agaricomycetidae</taxon>
        <taxon>Agaricales</taxon>
        <taxon>Marasmiineae</taxon>
        <taxon>Mycenaceae</taxon>
        <taxon>Mycena</taxon>
    </lineage>
</organism>
<dbReference type="InterPro" id="IPR013087">
    <property type="entry name" value="Znf_C2H2_type"/>
</dbReference>
<name>A0AAD7GD85_MYCRO</name>
<proteinExistence type="predicted"/>
<keyword evidence="4" id="KW-0862">Zinc</keyword>
<gene>
    <name evidence="7" type="ORF">B0H17DRAFT_879177</name>
</gene>
<dbReference type="GO" id="GO:0008270">
    <property type="term" value="F:zinc ion binding"/>
    <property type="evidence" value="ECO:0007669"/>
    <property type="project" value="UniProtKB-KW"/>
</dbReference>
<keyword evidence="2" id="KW-0677">Repeat</keyword>
<dbReference type="Pfam" id="PF00096">
    <property type="entry name" value="zf-C2H2"/>
    <property type="match status" value="1"/>
</dbReference>
<keyword evidence="8" id="KW-1185">Reference proteome</keyword>
<dbReference type="Gene3D" id="3.30.160.60">
    <property type="entry name" value="Classic Zinc Finger"/>
    <property type="match status" value="1"/>
</dbReference>
<evidence type="ECO:0000313" key="8">
    <source>
        <dbReference type="Proteomes" id="UP001221757"/>
    </source>
</evidence>
<dbReference type="EMBL" id="JARKIE010000075">
    <property type="protein sequence ID" value="KAJ7688980.1"/>
    <property type="molecule type" value="Genomic_DNA"/>
</dbReference>
<dbReference type="GO" id="GO:0000981">
    <property type="term" value="F:DNA-binding transcription factor activity, RNA polymerase II-specific"/>
    <property type="evidence" value="ECO:0007669"/>
    <property type="project" value="TreeGrafter"/>
</dbReference>
<dbReference type="GO" id="GO:0031519">
    <property type="term" value="C:PcG protein complex"/>
    <property type="evidence" value="ECO:0007669"/>
    <property type="project" value="TreeGrafter"/>
</dbReference>
<dbReference type="SMART" id="SM00355">
    <property type="entry name" value="ZnF_C2H2"/>
    <property type="match status" value="1"/>
</dbReference>
<protein>
    <recommendedName>
        <fullName evidence="6">C2H2-type domain-containing protein</fullName>
    </recommendedName>
</protein>
<evidence type="ECO:0000256" key="4">
    <source>
        <dbReference type="ARBA" id="ARBA00022833"/>
    </source>
</evidence>
<evidence type="ECO:0000259" key="6">
    <source>
        <dbReference type="PROSITE" id="PS50157"/>
    </source>
</evidence>
<keyword evidence="3 5" id="KW-0863">Zinc-finger</keyword>
<accession>A0AAD7GD85</accession>
<dbReference type="SUPFAM" id="SSF57667">
    <property type="entry name" value="beta-beta-alpha zinc fingers"/>
    <property type="match status" value="1"/>
</dbReference>
<reference evidence="7" key="1">
    <citation type="submission" date="2023-03" db="EMBL/GenBank/DDBJ databases">
        <title>Massive genome expansion in bonnet fungi (Mycena s.s.) driven by repeated elements and novel gene families across ecological guilds.</title>
        <authorList>
            <consortium name="Lawrence Berkeley National Laboratory"/>
            <person name="Harder C.B."/>
            <person name="Miyauchi S."/>
            <person name="Viragh M."/>
            <person name="Kuo A."/>
            <person name="Thoen E."/>
            <person name="Andreopoulos B."/>
            <person name="Lu D."/>
            <person name="Skrede I."/>
            <person name="Drula E."/>
            <person name="Henrissat B."/>
            <person name="Morin E."/>
            <person name="Kohler A."/>
            <person name="Barry K."/>
            <person name="LaButti K."/>
            <person name="Morin E."/>
            <person name="Salamov A."/>
            <person name="Lipzen A."/>
            <person name="Mereny Z."/>
            <person name="Hegedus B."/>
            <person name="Baldrian P."/>
            <person name="Stursova M."/>
            <person name="Weitz H."/>
            <person name="Taylor A."/>
            <person name="Grigoriev I.V."/>
            <person name="Nagy L.G."/>
            <person name="Martin F."/>
            <person name="Kauserud H."/>
        </authorList>
    </citation>
    <scope>NUCLEOTIDE SEQUENCE</scope>
    <source>
        <strain evidence="7">CBHHK067</strain>
    </source>
</reference>
<dbReference type="InterPro" id="IPR036236">
    <property type="entry name" value="Znf_C2H2_sf"/>
</dbReference>
<dbReference type="PROSITE" id="PS00028">
    <property type="entry name" value="ZINC_FINGER_C2H2_1"/>
    <property type="match status" value="1"/>
</dbReference>
<evidence type="ECO:0000256" key="2">
    <source>
        <dbReference type="ARBA" id="ARBA00022737"/>
    </source>
</evidence>
<evidence type="ECO:0000256" key="1">
    <source>
        <dbReference type="ARBA" id="ARBA00022723"/>
    </source>
</evidence>
<dbReference type="FunFam" id="3.30.160.60:FF:002061">
    <property type="entry name" value="Uncharacterized protein"/>
    <property type="match status" value="1"/>
</dbReference>
<evidence type="ECO:0000256" key="3">
    <source>
        <dbReference type="ARBA" id="ARBA00022771"/>
    </source>
</evidence>